<proteinExistence type="predicted"/>
<organism evidence="2 3">
    <name type="scientific">Heterobasidion irregulare (strain TC 32-1)</name>
    <dbReference type="NCBI Taxonomy" id="747525"/>
    <lineage>
        <taxon>Eukaryota</taxon>
        <taxon>Fungi</taxon>
        <taxon>Dikarya</taxon>
        <taxon>Basidiomycota</taxon>
        <taxon>Agaricomycotina</taxon>
        <taxon>Agaricomycetes</taxon>
        <taxon>Russulales</taxon>
        <taxon>Bondarzewiaceae</taxon>
        <taxon>Heterobasidion</taxon>
        <taxon>Heterobasidion annosum species complex</taxon>
    </lineage>
</organism>
<evidence type="ECO:0000313" key="2">
    <source>
        <dbReference type="EMBL" id="ETW86589.1"/>
    </source>
</evidence>
<dbReference type="AlphaFoldDB" id="W4KLL1"/>
<feature type="region of interest" description="Disordered" evidence="1">
    <location>
        <begin position="189"/>
        <end position="211"/>
    </location>
</feature>
<dbReference type="OrthoDB" id="3245714at2759"/>
<dbReference type="RefSeq" id="XP_009540595.1">
    <property type="nucleotide sequence ID" value="XM_009542300.1"/>
</dbReference>
<feature type="region of interest" description="Disordered" evidence="1">
    <location>
        <begin position="37"/>
        <end position="100"/>
    </location>
</feature>
<feature type="compositionally biased region" description="Gly residues" evidence="1">
    <location>
        <begin position="88"/>
        <end position="97"/>
    </location>
</feature>
<name>W4KLL1_HETIT</name>
<gene>
    <name evidence="2" type="ORF">HETIRDRAFT_145098</name>
</gene>
<accession>W4KLL1</accession>
<feature type="compositionally biased region" description="Basic and acidic residues" evidence="1">
    <location>
        <begin position="69"/>
        <end position="87"/>
    </location>
</feature>
<dbReference type="KEGG" id="hir:HETIRDRAFT_145098"/>
<dbReference type="InParanoid" id="W4KLL1"/>
<keyword evidence="3" id="KW-1185">Reference proteome</keyword>
<reference evidence="2 3" key="1">
    <citation type="journal article" date="2012" name="New Phytol.">
        <title>Insight into trade-off between wood decay and parasitism from the genome of a fungal forest pathogen.</title>
        <authorList>
            <person name="Olson A."/>
            <person name="Aerts A."/>
            <person name="Asiegbu F."/>
            <person name="Belbahri L."/>
            <person name="Bouzid O."/>
            <person name="Broberg A."/>
            <person name="Canback B."/>
            <person name="Coutinho P.M."/>
            <person name="Cullen D."/>
            <person name="Dalman K."/>
            <person name="Deflorio G."/>
            <person name="van Diepen L.T."/>
            <person name="Dunand C."/>
            <person name="Duplessis S."/>
            <person name="Durling M."/>
            <person name="Gonthier P."/>
            <person name="Grimwood J."/>
            <person name="Fossdal C.G."/>
            <person name="Hansson D."/>
            <person name="Henrissat B."/>
            <person name="Hietala A."/>
            <person name="Himmelstrand K."/>
            <person name="Hoffmeister D."/>
            <person name="Hogberg N."/>
            <person name="James T.Y."/>
            <person name="Karlsson M."/>
            <person name="Kohler A."/>
            <person name="Kues U."/>
            <person name="Lee Y.H."/>
            <person name="Lin Y.C."/>
            <person name="Lind M."/>
            <person name="Lindquist E."/>
            <person name="Lombard V."/>
            <person name="Lucas S."/>
            <person name="Lunden K."/>
            <person name="Morin E."/>
            <person name="Murat C."/>
            <person name="Park J."/>
            <person name="Raffaello T."/>
            <person name="Rouze P."/>
            <person name="Salamov A."/>
            <person name="Schmutz J."/>
            <person name="Solheim H."/>
            <person name="Stahlberg J."/>
            <person name="Velez H."/>
            <person name="de Vries R.P."/>
            <person name="Wiebenga A."/>
            <person name="Woodward S."/>
            <person name="Yakovlev I."/>
            <person name="Garbelotto M."/>
            <person name="Martin F."/>
            <person name="Grigoriev I.V."/>
            <person name="Stenlid J."/>
        </authorList>
    </citation>
    <scope>NUCLEOTIDE SEQUENCE [LARGE SCALE GENOMIC DNA]</scope>
    <source>
        <strain evidence="2 3">TC 32-1</strain>
    </source>
</reference>
<evidence type="ECO:0000256" key="1">
    <source>
        <dbReference type="SAM" id="MobiDB-lite"/>
    </source>
</evidence>
<evidence type="ECO:0000313" key="3">
    <source>
        <dbReference type="Proteomes" id="UP000030671"/>
    </source>
</evidence>
<dbReference type="GeneID" id="20667060"/>
<sequence>MPALTHPATRSPAVPDDGTTGAARALAVLNVPDAVLSASALKDRREHERARQRAKKAGDRAKGRKGHAYAHDHADIPHVKAEREKRGGSGGGGGGLVPGADAEWDAARAAPDDVDLVRAQIAFGVFGAAWARKEVREVRLADLVRPAKKAHRKQGCDADFELVPHIRSVIALDDAMDDASELDEPWEYVSGESEGEARKAPSYAQVVAKQD</sequence>
<dbReference type="EMBL" id="KI925454">
    <property type="protein sequence ID" value="ETW86589.1"/>
    <property type="molecule type" value="Genomic_DNA"/>
</dbReference>
<dbReference type="eggNOG" id="ENOG502SW3R">
    <property type="taxonomic scope" value="Eukaryota"/>
</dbReference>
<dbReference type="Proteomes" id="UP000030671">
    <property type="component" value="Unassembled WGS sequence"/>
</dbReference>
<dbReference type="HOGENOM" id="CLU_104722_0_0_1"/>
<protein>
    <submittedName>
        <fullName evidence="2">Uncharacterized protein</fullName>
    </submittedName>
</protein>
<feature type="compositionally biased region" description="Basic and acidic residues" evidence="1">
    <location>
        <begin position="41"/>
        <end position="61"/>
    </location>
</feature>